<name>A0A0F6SJT1_9CAUD</name>
<organism evidence="1 2">
    <name type="scientific">Mycobacterium phage AlanGrant</name>
    <dbReference type="NCBI Taxonomy" id="1647307"/>
    <lineage>
        <taxon>Viruses</taxon>
        <taxon>Duplodnaviria</taxon>
        <taxon>Heunggongvirae</taxon>
        <taxon>Uroviricota</taxon>
        <taxon>Caudoviricetes</taxon>
        <taxon>Bclasvirinae</taxon>
        <taxon>Coopervirus</taxon>
        <taxon>Coopervirus vincenzo</taxon>
    </lineage>
</organism>
<evidence type="ECO:0000313" key="2">
    <source>
        <dbReference type="Proteomes" id="UP000225161"/>
    </source>
</evidence>
<dbReference type="Pfam" id="PF06067">
    <property type="entry name" value="DUF932"/>
    <property type="match status" value="1"/>
</dbReference>
<evidence type="ECO:0000313" key="1">
    <source>
        <dbReference type="EMBL" id="AKF14757.1"/>
    </source>
</evidence>
<gene>
    <name evidence="1" type="primary">92</name>
    <name evidence="1" type="ORF">SEA_ALANGRANT_92</name>
</gene>
<protein>
    <submittedName>
        <fullName evidence="1">Uncharacterized protein</fullName>
    </submittedName>
</protein>
<dbReference type="InterPro" id="IPR026325">
    <property type="entry name" value="DUF932"/>
</dbReference>
<proteinExistence type="predicted"/>
<dbReference type="InterPro" id="IPR017686">
    <property type="entry name" value="Phg/plasmid-like_prot"/>
</dbReference>
<dbReference type="EMBL" id="KR080200">
    <property type="protein sequence ID" value="AKF14757.1"/>
    <property type="molecule type" value="Genomic_DNA"/>
</dbReference>
<dbReference type="NCBIfam" id="TIGR03299">
    <property type="entry name" value="LGT_TIGR03299"/>
    <property type="match status" value="1"/>
</dbReference>
<reference evidence="1 2" key="1">
    <citation type="journal article" date="2015" name="Genome Announc.">
        <title>Genome Sequences of Mycobacteriophages AlanGrant, Baee, Corofin, OrangeOswald, and Vincenzo, New Members of Cluster B.</title>
        <authorList>
            <person name="Pope W.H."/>
            <person name="Carbonara M.E."/>
            <person name="Cioffi H.M."/>
            <person name="Cruz T."/>
            <person name="Dang B.Q."/>
            <person name="Doyle A.N."/>
            <person name="Fan O.H."/>
            <person name="Gallagher M."/>
            <person name="Gentile G.M."/>
            <person name="German B.A."/>
            <person name="Farrell M.E."/>
            <person name="Gerwig M."/>
            <person name="Hunter K.L."/>
            <person name="Lefever V.E."/>
            <person name="Marfisi N.A."/>
            <person name="McDonnell J.E."/>
            <person name="Monga J.K."/>
            <person name="Quiroz K.G."/>
            <person name="Pong A.C."/>
            <person name="Rimple P.A."/>
            <person name="Situ M."/>
            <person name="Sohnen P.C."/>
            <person name="Stockinger A.N."/>
            <person name="Thompson P.K."/>
            <person name="Torchio N.M."/>
            <person name="Toner C.L."/>
            <person name="Ulbrich M.C."/>
            <person name="Vohra N.I."/>
            <person name="Zakir A."/>
            <person name="Adkins N.L."/>
            <person name="Brown B.R."/>
            <person name="Churilla B.M."/>
            <person name="Kramer Z.J."/>
            <person name="Lapin J.S."/>
            <person name="Montgomery M.T."/>
            <person name="Prout A.K."/>
            <person name="Grubb S.R."/>
            <person name="Warner M.H."/>
            <person name="Bowman C.A."/>
            <person name="Russell D.A."/>
            <person name="Hatfull G.F."/>
        </authorList>
    </citation>
    <scope>NUCLEOTIDE SEQUENCE [LARGE SCALE GENOMIC DNA]</scope>
</reference>
<sequence length="349" mass="38451">MAHEIDITDGQASYADSRVDRNGRVDAWHKLGTPVGHLMTVDEALDAAHMRGWNVRKQPLVAKYTTDGGEQYALAVPDRHVVLRDNPINHQPEALGVVGNRWVPFSNEETTPMLSSLVDEGGAHIETIGALRGGRDTFVTMRLPGHMEFRSPVTGELDITDLYICLLNNHTGEYPLRALISPVRIVCANTQRMAENAARSSVSLRHTGDPTKRLAEVRQLLGVTFAYRDTFVEQCERLIAREMGSIEVLDVLEDIWNVEGSTTQKQADGRKAKARAVASLYDTAATVAPFKGTAFGVYNAMTEYLDHKAPLAAKVDDDEEAAIRRAQRTLTSVDVADMKARAFTALMPV</sequence>
<accession>A0A0F6SJT1</accession>
<dbReference type="Proteomes" id="UP000225161">
    <property type="component" value="Genome"/>
</dbReference>